<dbReference type="EMBL" id="WIGM01000766">
    <property type="protein sequence ID" value="KAF6813157.1"/>
    <property type="molecule type" value="Genomic_DNA"/>
</dbReference>
<dbReference type="Proteomes" id="UP000639643">
    <property type="component" value="Unassembled WGS sequence"/>
</dbReference>
<reference evidence="2" key="1">
    <citation type="journal article" date="2020" name="Phytopathology">
        <title>Genome Sequence Resources of Colletotrichum truncatum, C. plurivorum, C. musicola, and C. sojae: Four Species Pathogenic to Soybean (Glycine max).</title>
        <authorList>
            <person name="Rogerio F."/>
            <person name="Boufleur T.R."/>
            <person name="Ciampi-Guillardi M."/>
            <person name="Sukno S.A."/>
            <person name="Thon M.R."/>
            <person name="Massola Junior N.S."/>
            <person name="Baroncelli R."/>
        </authorList>
    </citation>
    <scope>NUCLEOTIDE SEQUENCE</scope>
    <source>
        <strain evidence="2">LFN0074</strain>
    </source>
</reference>
<keyword evidence="3" id="KW-1185">Reference proteome</keyword>
<gene>
    <name evidence="2" type="ORF">CMUS01_12906</name>
</gene>
<dbReference type="AlphaFoldDB" id="A0A8H6JHN4"/>
<evidence type="ECO:0000313" key="2">
    <source>
        <dbReference type="EMBL" id="KAF6813157.1"/>
    </source>
</evidence>
<proteinExistence type="predicted"/>
<evidence type="ECO:0000256" key="1">
    <source>
        <dbReference type="SAM" id="MobiDB-lite"/>
    </source>
</evidence>
<protein>
    <submittedName>
        <fullName evidence="2">Uncharacterized protein</fullName>
    </submittedName>
</protein>
<feature type="region of interest" description="Disordered" evidence="1">
    <location>
        <begin position="1"/>
        <end position="49"/>
    </location>
</feature>
<accession>A0A8H6JHN4</accession>
<comment type="caution">
    <text evidence="2">The sequence shown here is derived from an EMBL/GenBank/DDBJ whole genome shotgun (WGS) entry which is preliminary data.</text>
</comment>
<name>A0A8H6JHN4_9PEZI</name>
<evidence type="ECO:0000313" key="3">
    <source>
        <dbReference type="Proteomes" id="UP000639643"/>
    </source>
</evidence>
<organism evidence="2 3">
    <name type="scientific">Colletotrichum musicola</name>
    <dbReference type="NCBI Taxonomy" id="2175873"/>
    <lineage>
        <taxon>Eukaryota</taxon>
        <taxon>Fungi</taxon>
        <taxon>Dikarya</taxon>
        <taxon>Ascomycota</taxon>
        <taxon>Pezizomycotina</taxon>
        <taxon>Sordariomycetes</taxon>
        <taxon>Hypocreomycetidae</taxon>
        <taxon>Glomerellales</taxon>
        <taxon>Glomerellaceae</taxon>
        <taxon>Colletotrichum</taxon>
        <taxon>Colletotrichum orchidearum species complex</taxon>
    </lineage>
</organism>
<sequence>MAFSGNEPFFERIGVPSAPHERTQLAQPDRYSGQHPMPYGQDKTHIRQSTIDHQPINLSDCPAREKCPFAKSRGYLPGSVSWPSPVAQPKTFPTPLTDDLPTLSTQTSKASVVPVNSAPPSTAKINVPGREITIPADDSEMILIRVPREHATAEKLQQIRDCAELIFKDAKAYKLPHTNRNTTTE</sequence>